<evidence type="ECO:0000256" key="1">
    <source>
        <dbReference type="SAM" id="MobiDB-lite"/>
    </source>
</evidence>
<protein>
    <submittedName>
        <fullName evidence="2">Uncharacterized protein</fullName>
    </submittedName>
</protein>
<keyword evidence="3" id="KW-1185">Reference proteome</keyword>
<evidence type="ECO:0000313" key="2">
    <source>
        <dbReference type="EMBL" id="EFI95955.1"/>
    </source>
</evidence>
<feature type="compositionally biased region" description="Basic and acidic residues" evidence="1">
    <location>
        <begin position="173"/>
        <end position="183"/>
    </location>
</feature>
<feature type="compositionally biased region" description="Low complexity" evidence="1">
    <location>
        <begin position="157"/>
        <end position="169"/>
    </location>
</feature>
<proteinExistence type="predicted"/>
<feature type="region of interest" description="Disordered" evidence="1">
    <location>
        <begin position="151"/>
        <end position="252"/>
    </location>
</feature>
<dbReference type="HOGENOM" id="CLU_1103322_0_0_1"/>
<feature type="non-terminal residue" evidence="2">
    <location>
        <position position="252"/>
    </location>
</feature>
<sequence>MTPSLARPSSRWRGALGLRFPKPFIVIGSWPYFIIGSSSTIIDIRLCPPCPTSISFPRSPFTAPPIITTSPLNSSISPALRRALPTPTTAHHPHPPPRPRPPPAPGPRRAVTVGRHVRVRASPITTLPTPAAWRLPRSANLTVEVAVCGAGGGGGDSASSRARRAPSGGRQKGAGDEARRRAEAGAGGDSSDGSGRSLTRRATTSAPRFFLTNATGLTGDGPVDEVDPATVPGEGDVGEDDVYEVSLDGGGE</sequence>
<organism evidence="3">
    <name type="scientific">Schizophyllum commune (strain H4-8 / FGSC 9210)</name>
    <name type="common">Split gill fungus</name>
    <dbReference type="NCBI Taxonomy" id="578458"/>
    <lineage>
        <taxon>Eukaryota</taxon>
        <taxon>Fungi</taxon>
        <taxon>Dikarya</taxon>
        <taxon>Basidiomycota</taxon>
        <taxon>Agaricomycotina</taxon>
        <taxon>Agaricomycetes</taxon>
        <taxon>Agaricomycetidae</taxon>
        <taxon>Agaricales</taxon>
        <taxon>Schizophyllaceae</taxon>
        <taxon>Schizophyllum</taxon>
    </lineage>
</organism>
<dbReference type="EMBL" id="GL377307">
    <property type="protein sequence ID" value="EFI95955.1"/>
    <property type="molecule type" value="Genomic_DNA"/>
</dbReference>
<evidence type="ECO:0000313" key="3">
    <source>
        <dbReference type="Proteomes" id="UP000007431"/>
    </source>
</evidence>
<accession>D8Q723</accession>
<reference evidence="2 3" key="1">
    <citation type="journal article" date="2010" name="Nat. Biotechnol.">
        <title>Genome sequence of the model mushroom Schizophyllum commune.</title>
        <authorList>
            <person name="Ohm R.A."/>
            <person name="de Jong J.F."/>
            <person name="Lugones L.G."/>
            <person name="Aerts A."/>
            <person name="Kothe E."/>
            <person name="Stajich J.E."/>
            <person name="de Vries R.P."/>
            <person name="Record E."/>
            <person name="Levasseur A."/>
            <person name="Baker S.E."/>
            <person name="Bartholomew K.A."/>
            <person name="Coutinho P.M."/>
            <person name="Erdmann S."/>
            <person name="Fowler T.J."/>
            <person name="Gathman A.C."/>
            <person name="Lombard V."/>
            <person name="Henrissat B."/>
            <person name="Knabe N."/>
            <person name="Kuees U."/>
            <person name="Lilly W.W."/>
            <person name="Lindquist E."/>
            <person name="Lucas S."/>
            <person name="Magnuson J.K."/>
            <person name="Piumi F."/>
            <person name="Raudaskoski M."/>
            <person name="Salamov A."/>
            <person name="Schmutz J."/>
            <person name="Schwarze F.W.M.R."/>
            <person name="vanKuyk P.A."/>
            <person name="Horton J.S."/>
            <person name="Grigoriev I.V."/>
            <person name="Woesten H.A.B."/>
        </authorList>
    </citation>
    <scope>NUCLEOTIDE SEQUENCE [LARGE SCALE GENOMIC DNA]</scope>
    <source>
        <strain evidence="3">H4-8 / FGSC 9210</strain>
    </source>
</reference>
<dbReference type="Proteomes" id="UP000007431">
    <property type="component" value="Unassembled WGS sequence"/>
</dbReference>
<feature type="region of interest" description="Disordered" evidence="1">
    <location>
        <begin position="84"/>
        <end position="110"/>
    </location>
</feature>
<dbReference type="AlphaFoldDB" id="D8Q723"/>
<name>D8Q723_SCHCM</name>
<dbReference type="InParanoid" id="D8Q723"/>
<feature type="compositionally biased region" description="Polar residues" evidence="1">
    <location>
        <begin position="200"/>
        <end position="216"/>
    </location>
</feature>
<gene>
    <name evidence="2" type="ORF">SCHCODRAFT_109602</name>
</gene>
<dbReference type="VEuPathDB" id="FungiDB:SCHCODRAFT_0109602"/>